<accession>A0A250ILK7</accession>
<dbReference type="OrthoDB" id="9797348at2"/>
<dbReference type="AlphaFoldDB" id="A0A250ILK7"/>
<sequence length="217" mass="25048">MIPVAPAKEPPHFDKRVRKKGLSAIDELVGRKPRLKRPGRRRKKIAAREADIPADAFPPFWRDVLPDMLEAYERRCAYLALYFEHATGSPTIDHVLPKSRVWDQVYEWSNYRLCAALINTKKNDLTSLVDPFEVAEGWFALELVAFQVVRGPKAPPGKAKEIEETLRVLNMPECLKAREEYVTCYERGNIKLSYLERRAPFVASELRRQGRLLKEDS</sequence>
<dbReference type="KEGG" id="mbd:MEBOL_005624"/>
<dbReference type="Proteomes" id="UP000217289">
    <property type="component" value="Chromosome"/>
</dbReference>
<gene>
    <name evidence="1" type="ORF">MEBOL_005624</name>
</gene>
<dbReference type="EMBL" id="CP022163">
    <property type="protein sequence ID" value="ATB32148.1"/>
    <property type="molecule type" value="Genomic_DNA"/>
</dbReference>
<organism evidence="1 2">
    <name type="scientific">Melittangium boletus DSM 14713</name>
    <dbReference type="NCBI Taxonomy" id="1294270"/>
    <lineage>
        <taxon>Bacteria</taxon>
        <taxon>Pseudomonadati</taxon>
        <taxon>Myxococcota</taxon>
        <taxon>Myxococcia</taxon>
        <taxon>Myxococcales</taxon>
        <taxon>Cystobacterineae</taxon>
        <taxon>Archangiaceae</taxon>
        <taxon>Melittangium</taxon>
    </lineage>
</organism>
<name>A0A250ILK7_9BACT</name>
<protein>
    <recommendedName>
        <fullName evidence="3">HNH nuclease domain-containing protein</fullName>
    </recommendedName>
</protein>
<reference evidence="1 2" key="1">
    <citation type="submission" date="2017-06" db="EMBL/GenBank/DDBJ databases">
        <authorList>
            <person name="Kim H.J."/>
            <person name="Triplett B.A."/>
        </authorList>
    </citation>
    <scope>NUCLEOTIDE SEQUENCE [LARGE SCALE GENOMIC DNA]</scope>
    <source>
        <strain evidence="1 2">DSM 14713</strain>
    </source>
</reference>
<keyword evidence="2" id="KW-1185">Reference proteome</keyword>
<dbReference type="RefSeq" id="WP_095980372.1">
    <property type="nucleotide sequence ID" value="NZ_CP022163.1"/>
</dbReference>
<evidence type="ECO:0008006" key="3">
    <source>
        <dbReference type="Google" id="ProtNLM"/>
    </source>
</evidence>
<proteinExistence type="predicted"/>
<evidence type="ECO:0000313" key="2">
    <source>
        <dbReference type="Proteomes" id="UP000217289"/>
    </source>
</evidence>
<evidence type="ECO:0000313" key="1">
    <source>
        <dbReference type="EMBL" id="ATB32148.1"/>
    </source>
</evidence>